<dbReference type="RefSeq" id="WP_191307801.1">
    <property type="nucleotide sequence ID" value="NZ_BNAW01000004.1"/>
</dbReference>
<proteinExistence type="predicted"/>
<organism evidence="2 3">
    <name type="scientific">Amycolatopsis bullii</name>
    <dbReference type="NCBI Taxonomy" id="941987"/>
    <lineage>
        <taxon>Bacteria</taxon>
        <taxon>Bacillati</taxon>
        <taxon>Actinomycetota</taxon>
        <taxon>Actinomycetes</taxon>
        <taxon>Pseudonocardiales</taxon>
        <taxon>Pseudonocardiaceae</taxon>
        <taxon>Amycolatopsis</taxon>
    </lineage>
</organism>
<protein>
    <submittedName>
        <fullName evidence="2">Uncharacterized protein</fullName>
    </submittedName>
</protein>
<gene>
    <name evidence="2" type="ORF">GCM10017567_16440</name>
</gene>
<feature type="compositionally biased region" description="Basic and acidic residues" evidence="1">
    <location>
        <begin position="11"/>
        <end position="39"/>
    </location>
</feature>
<accession>A0ABQ3K353</accession>
<evidence type="ECO:0000313" key="2">
    <source>
        <dbReference type="EMBL" id="GHG01824.1"/>
    </source>
</evidence>
<keyword evidence="3" id="KW-1185">Reference proteome</keyword>
<name>A0ABQ3K353_9PSEU</name>
<evidence type="ECO:0000256" key="1">
    <source>
        <dbReference type="SAM" id="MobiDB-lite"/>
    </source>
</evidence>
<sequence>MTAPALPAGKGRADGKPAEPSGRPRADSPREAAAPAEREYLREHIVLGYN</sequence>
<reference evidence="3" key="1">
    <citation type="journal article" date="2019" name="Int. J. Syst. Evol. Microbiol.">
        <title>The Global Catalogue of Microorganisms (GCM) 10K type strain sequencing project: providing services to taxonomists for standard genome sequencing and annotation.</title>
        <authorList>
            <consortium name="The Broad Institute Genomics Platform"/>
            <consortium name="The Broad Institute Genome Sequencing Center for Infectious Disease"/>
            <person name="Wu L."/>
            <person name="Ma J."/>
        </authorList>
    </citation>
    <scope>NUCLEOTIDE SEQUENCE [LARGE SCALE GENOMIC DNA]</scope>
    <source>
        <strain evidence="3">CGMCC 4.7680</strain>
    </source>
</reference>
<dbReference type="EMBL" id="BNAW01000004">
    <property type="protein sequence ID" value="GHG01824.1"/>
    <property type="molecule type" value="Genomic_DNA"/>
</dbReference>
<dbReference type="Proteomes" id="UP000649955">
    <property type="component" value="Unassembled WGS sequence"/>
</dbReference>
<evidence type="ECO:0000313" key="3">
    <source>
        <dbReference type="Proteomes" id="UP000649955"/>
    </source>
</evidence>
<feature type="region of interest" description="Disordered" evidence="1">
    <location>
        <begin position="1"/>
        <end position="39"/>
    </location>
</feature>
<comment type="caution">
    <text evidence="2">The sequence shown here is derived from an EMBL/GenBank/DDBJ whole genome shotgun (WGS) entry which is preliminary data.</text>
</comment>